<name>A0AAV7JTN5_9METZ</name>
<dbReference type="PANTHER" id="PTHR24104">
    <property type="entry name" value="E3 UBIQUITIN-PROTEIN LIGASE NHLRC1-RELATED"/>
    <property type="match status" value="1"/>
</dbReference>
<dbReference type="GO" id="GO:0043161">
    <property type="term" value="P:proteasome-mediated ubiquitin-dependent protein catabolic process"/>
    <property type="evidence" value="ECO:0007669"/>
    <property type="project" value="TreeGrafter"/>
</dbReference>
<dbReference type="Proteomes" id="UP001165289">
    <property type="component" value="Unassembled WGS sequence"/>
</dbReference>
<evidence type="ECO:0000313" key="4">
    <source>
        <dbReference type="Proteomes" id="UP001165289"/>
    </source>
</evidence>
<evidence type="ECO:0000313" key="3">
    <source>
        <dbReference type="EMBL" id="KAI6652147.1"/>
    </source>
</evidence>
<sequence length="267" mass="30912">MNCGEDVRVLFTFGRAQNATGRGLVTHPELNILFATDVCNACIHIYTQSGDYVTTYTPPLNNFCPWGMSYKDQSIYLSDIRRNRLLRLTDYSICVLKEFYCTDVTVFSSPKGLACDDNSNVYVGDVSNNRICIFDYELNFSHTIRHKLLAKPRDVQVEESCLVVLTERKPFVLLFSLSGDMLRVLHKLEQRIIEPWFFYVDENFNITISDYYDYSFKQFSKEGEFMRQLIQFQPMIFVSVFGICVTADKQIVISTSDMKHPFMILAT</sequence>
<dbReference type="PANTHER" id="PTHR24104:SF57">
    <property type="entry name" value="BEE-MILK PROTEIN"/>
    <property type="match status" value="1"/>
</dbReference>
<gene>
    <name evidence="3" type="ORF">LOD99_4692</name>
</gene>
<keyword evidence="1" id="KW-0677">Repeat</keyword>
<organism evidence="3 4">
    <name type="scientific">Oopsacas minuta</name>
    <dbReference type="NCBI Taxonomy" id="111878"/>
    <lineage>
        <taxon>Eukaryota</taxon>
        <taxon>Metazoa</taxon>
        <taxon>Porifera</taxon>
        <taxon>Hexactinellida</taxon>
        <taxon>Hexasterophora</taxon>
        <taxon>Lyssacinosida</taxon>
        <taxon>Leucopsacidae</taxon>
        <taxon>Oopsacas</taxon>
    </lineage>
</organism>
<comment type="caution">
    <text evidence="3">The sequence shown here is derived from an EMBL/GenBank/DDBJ whole genome shotgun (WGS) entry which is preliminary data.</text>
</comment>
<feature type="repeat" description="NHL" evidence="2">
    <location>
        <begin position="107"/>
        <end position="137"/>
    </location>
</feature>
<keyword evidence="4" id="KW-1185">Reference proteome</keyword>
<dbReference type="InterPro" id="IPR001258">
    <property type="entry name" value="NHL_repeat"/>
</dbReference>
<dbReference type="InterPro" id="IPR011042">
    <property type="entry name" value="6-blade_b-propeller_TolB-like"/>
</dbReference>
<proteinExistence type="predicted"/>
<reference evidence="3 4" key="1">
    <citation type="journal article" date="2023" name="BMC Biol.">
        <title>The compact genome of the sponge Oopsacas minuta (Hexactinellida) is lacking key metazoan core genes.</title>
        <authorList>
            <person name="Santini S."/>
            <person name="Schenkelaars Q."/>
            <person name="Jourda C."/>
            <person name="Duchesne M."/>
            <person name="Belahbib H."/>
            <person name="Rocher C."/>
            <person name="Selva M."/>
            <person name="Riesgo A."/>
            <person name="Vervoort M."/>
            <person name="Leys S.P."/>
            <person name="Kodjabachian L."/>
            <person name="Le Bivic A."/>
            <person name="Borchiellini C."/>
            <person name="Claverie J.M."/>
            <person name="Renard E."/>
        </authorList>
    </citation>
    <scope>NUCLEOTIDE SEQUENCE [LARGE SCALE GENOMIC DNA]</scope>
    <source>
        <strain evidence="3">SPO-2</strain>
    </source>
</reference>
<dbReference type="GO" id="GO:0000209">
    <property type="term" value="P:protein polyubiquitination"/>
    <property type="evidence" value="ECO:0007669"/>
    <property type="project" value="TreeGrafter"/>
</dbReference>
<protein>
    <submittedName>
        <fullName evidence="3">Cell surface protein</fullName>
    </submittedName>
</protein>
<dbReference type="AlphaFoldDB" id="A0AAV7JTN5"/>
<dbReference type="InterPro" id="IPR050952">
    <property type="entry name" value="TRIM-NHL_E3_ligases"/>
</dbReference>
<dbReference type="GO" id="GO:0061630">
    <property type="term" value="F:ubiquitin protein ligase activity"/>
    <property type="evidence" value="ECO:0007669"/>
    <property type="project" value="TreeGrafter"/>
</dbReference>
<evidence type="ECO:0000256" key="2">
    <source>
        <dbReference type="PROSITE-ProRule" id="PRU00504"/>
    </source>
</evidence>
<evidence type="ECO:0000256" key="1">
    <source>
        <dbReference type="ARBA" id="ARBA00022737"/>
    </source>
</evidence>
<dbReference type="PROSITE" id="PS51125">
    <property type="entry name" value="NHL"/>
    <property type="match status" value="1"/>
</dbReference>
<dbReference type="Gene3D" id="2.120.10.30">
    <property type="entry name" value="TolB, C-terminal domain"/>
    <property type="match status" value="1"/>
</dbReference>
<dbReference type="EMBL" id="JAKMXF010000300">
    <property type="protein sequence ID" value="KAI6652147.1"/>
    <property type="molecule type" value="Genomic_DNA"/>
</dbReference>
<dbReference type="SUPFAM" id="SSF101898">
    <property type="entry name" value="NHL repeat"/>
    <property type="match status" value="1"/>
</dbReference>
<accession>A0AAV7JTN5</accession>